<dbReference type="PANTHER" id="PTHR40465">
    <property type="entry name" value="CHROMOSOME 1, WHOLE GENOME SHOTGUN SEQUENCE"/>
    <property type="match status" value="1"/>
</dbReference>
<evidence type="ECO:0000313" key="2">
    <source>
        <dbReference type="EMBL" id="KAF5365650.1"/>
    </source>
</evidence>
<feature type="transmembrane region" description="Helical" evidence="1">
    <location>
        <begin position="45"/>
        <end position="68"/>
    </location>
</feature>
<keyword evidence="3" id="KW-1185">Reference proteome</keyword>
<dbReference type="Proteomes" id="UP000559256">
    <property type="component" value="Unassembled WGS sequence"/>
</dbReference>
<proteinExistence type="predicted"/>
<dbReference type="EMBL" id="JAACJM010000026">
    <property type="protein sequence ID" value="KAF5365650.1"/>
    <property type="molecule type" value="Genomic_DNA"/>
</dbReference>
<sequence>MGEFDNTLGALAVGFVVASMLFGIMSVQSYRYFQLYIKDPVWLKALVAILWILDTVQIVFIGHALYYWCITNYTNPEALADSIWSFNMGIFTTNSIVLIVEFFYAHRVLIVTKNIWLAGIIGLLSITYWGKYHLYLSEYVLLINRNSIDS</sequence>
<protein>
    <submittedName>
        <fullName evidence="2">Uncharacterized protein</fullName>
    </submittedName>
</protein>
<evidence type="ECO:0000256" key="1">
    <source>
        <dbReference type="SAM" id="Phobius"/>
    </source>
</evidence>
<feature type="transmembrane region" description="Helical" evidence="1">
    <location>
        <begin position="12"/>
        <end position="33"/>
    </location>
</feature>
<dbReference type="AlphaFoldDB" id="A0A8H5GJ14"/>
<gene>
    <name evidence="2" type="ORF">D9758_003161</name>
</gene>
<evidence type="ECO:0000313" key="3">
    <source>
        <dbReference type="Proteomes" id="UP000559256"/>
    </source>
</evidence>
<organism evidence="2 3">
    <name type="scientific">Tetrapyrgos nigripes</name>
    <dbReference type="NCBI Taxonomy" id="182062"/>
    <lineage>
        <taxon>Eukaryota</taxon>
        <taxon>Fungi</taxon>
        <taxon>Dikarya</taxon>
        <taxon>Basidiomycota</taxon>
        <taxon>Agaricomycotina</taxon>
        <taxon>Agaricomycetes</taxon>
        <taxon>Agaricomycetidae</taxon>
        <taxon>Agaricales</taxon>
        <taxon>Marasmiineae</taxon>
        <taxon>Marasmiaceae</taxon>
        <taxon>Tetrapyrgos</taxon>
    </lineage>
</organism>
<feature type="transmembrane region" description="Helical" evidence="1">
    <location>
        <begin position="83"/>
        <end position="103"/>
    </location>
</feature>
<keyword evidence="1" id="KW-1133">Transmembrane helix</keyword>
<dbReference type="OrthoDB" id="2535105at2759"/>
<accession>A0A8H5GJ14</accession>
<comment type="caution">
    <text evidence="2">The sequence shown here is derived from an EMBL/GenBank/DDBJ whole genome shotgun (WGS) entry which is preliminary data.</text>
</comment>
<feature type="transmembrane region" description="Helical" evidence="1">
    <location>
        <begin position="115"/>
        <end position="132"/>
    </location>
</feature>
<name>A0A8H5GJ14_9AGAR</name>
<reference evidence="2 3" key="1">
    <citation type="journal article" date="2020" name="ISME J.">
        <title>Uncovering the hidden diversity of litter-decomposition mechanisms in mushroom-forming fungi.</title>
        <authorList>
            <person name="Floudas D."/>
            <person name="Bentzer J."/>
            <person name="Ahren D."/>
            <person name="Johansson T."/>
            <person name="Persson P."/>
            <person name="Tunlid A."/>
        </authorList>
    </citation>
    <scope>NUCLEOTIDE SEQUENCE [LARGE SCALE GENOMIC DNA]</scope>
    <source>
        <strain evidence="2 3">CBS 291.85</strain>
    </source>
</reference>
<keyword evidence="1" id="KW-0472">Membrane</keyword>
<keyword evidence="1" id="KW-0812">Transmembrane</keyword>
<dbReference type="PANTHER" id="PTHR40465:SF1">
    <property type="entry name" value="DUF6534 DOMAIN-CONTAINING PROTEIN"/>
    <property type="match status" value="1"/>
</dbReference>